<evidence type="ECO:0000259" key="2">
    <source>
        <dbReference type="Pfam" id="PF01345"/>
    </source>
</evidence>
<accession>A0ABW2T669</accession>
<feature type="domain" description="DUF11" evidence="2">
    <location>
        <begin position="54"/>
        <end position="152"/>
    </location>
</feature>
<gene>
    <name evidence="3" type="ORF">ACFQVD_29140</name>
</gene>
<dbReference type="EMBL" id="JBHTEE010000001">
    <property type="protein sequence ID" value="MFC7604185.1"/>
    <property type="molecule type" value="Genomic_DNA"/>
</dbReference>
<feature type="signal peptide" evidence="1">
    <location>
        <begin position="1"/>
        <end position="29"/>
    </location>
</feature>
<keyword evidence="1" id="KW-0732">Signal</keyword>
<keyword evidence="4" id="KW-1185">Reference proteome</keyword>
<dbReference type="Proteomes" id="UP001596514">
    <property type="component" value="Unassembled WGS sequence"/>
</dbReference>
<reference evidence="4" key="1">
    <citation type="journal article" date="2019" name="Int. J. Syst. Evol. Microbiol.">
        <title>The Global Catalogue of Microorganisms (GCM) 10K type strain sequencing project: providing services to taxonomists for standard genome sequencing and annotation.</title>
        <authorList>
            <consortium name="The Broad Institute Genomics Platform"/>
            <consortium name="The Broad Institute Genome Sequencing Center for Infectious Disease"/>
            <person name="Wu L."/>
            <person name="Ma J."/>
        </authorList>
    </citation>
    <scope>NUCLEOTIDE SEQUENCE [LARGE SCALE GENOMIC DNA]</scope>
    <source>
        <strain evidence="4">JCM 10083</strain>
    </source>
</reference>
<protein>
    <recommendedName>
        <fullName evidence="2">DUF11 domain-containing protein</fullName>
    </recommendedName>
</protein>
<dbReference type="RefSeq" id="WP_343961843.1">
    <property type="nucleotide sequence ID" value="NZ_BAAAGK010000005.1"/>
</dbReference>
<proteinExistence type="predicted"/>
<dbReference type="InterPro" id="IPR001434">
    <property type="entry name" value="OmcB-like_DUF11"/>
</dbReference>
<evidence type="ECO:0000256" key="1">
    <source>
        <dbReference type="SAM" id="SignalP"/>
    </source>
</evidence>
<sequence>MRHPISRIVALALVAPLAGGMLLAAPASAASTQAPAATVKSAAEPFSSFAVTVSAPKKAKAGGKITYRIKAVNKGPYEADAFYMGGLLPKGSKATAVSAPKGTECGNYEDGFWCFTPYALDIDDFQVITITVKLGKKSGRTAEAILGVDTYDLQTGAENLSRDELERLGTKGWYFVKKVKTKIVR</sequence>
<comment type="caution">
    <text evidence="3">The sequence shown here is derived from an EMBL/GenBank/DDBJ whole genome shotgun (WGS) entry which is preliminary data.</text>
</comment>
<dbReference type="Pfam" id="PF01345">
    <property type="entry name" value="DUF11"/>
    <property type="match status" value="1"/>
</dbReference>
<organism evidence="3 4">
    <name type="scientific">Streptosporangium amethystogenes subsp. fukuiense</name>
    <dbReference type="NCBI Taxonomy" id="698418"/>
    <lineage>
        <taxon>Bacteria</taxon>
        <taxon>Bacillati</taxon>
        <taxon>Actinomycetota</taxon>
        <taxon>Actinomycetes</taxon>
        <taxon>Streptosporangiales</taxon>
        <taxon>Streptosporangiaceae</taxon>
        <taxon>Streptosporangium</taxon>
    </lineage>
</organism>
<name>A0ABW2T669_9ACTN</name>
<evidence type="ECO:0000313" key="3">
    <source>
        <dbReference type="EMBL" id="MFC7604185.1"/>
    </source>
</evidence>
<evidence type="ECO:0000313" key="4">
    <source>
        <dbReference type="Proteomes" id="UP001596514"/>
    </source>
</evidence>
<feature type="chain" id="PRO_5045536128" description="DUF11 domain-containing protein" evidence="1">
    <location>
        <begin position="30"/>
        <end position="185"/>
    </location>
</feature>